<protein>
    <submittedName>
        <fullName evidence="2">Uncharacterized protein</fullName>
    </submittedName>
</protein>
<reference evidence="2" key="1">
    <citation type="submission" date="2022-03" db="EMBL/GenBank/DDBJ databases">
        <authorList>
            <person name="Sayadi A."/>
        </authorList>
    </citation>
    <scope>NUCLEOTIDE SEQUENCE</scope>
</reference>
<dbReference type="AlphaFoldDB" id="A0A9P0LQ09"/>
<evidence type="ECO:0000313" key="3">
    <source>
        <dbReference type="Proteomes" id="UP001152888"/>
    </source>
</evidence>
<dbReference type="PROSITE" id="PS51257">
    <property type="entry name" value="PROKAR_LIPOPROTEIN"/>
    <property type="match status" value="1"/>
</dbReference>
<feature type="signal peptide" evidence="1">
    <location>
        <begin position="1"/>
        <end position="24"/>
    </location>
</feature>
<keyword evidence="1" id="KW-0732">Signal</keyword>
<organism evidence="2 3">
    <name type="scientific">Acanthoscelides obtectus</name>
    <name type="common">Bean weevil</name>
    <name type="synonym">Bruchus obtectus</name>
    <dbReference type="NCBI Taxonomy" id="200917"/>
    <lineage>
        <taxon>Eukaryota</taxon>
        <taxon>Metazoa</taxon>
        <taxon>Ecdysozoa</taxon>
        <taxon>Arthropoda</taxon>
        <taxon>Hexapoda</taxon>
        <taxon>Insecta</taxon>
        <taxon>Pterygota</taxon>
        <taxon>Neoptera</taxon>
        <taxon>Endopterygota</taxon>
        <taxon>Coleoptera</taxon>
        <taxon>Polyphaga</taxon>
        <taxon>Cucujiformia</taxon>
        <taxon>Chrysomeloidea</taxon>
        <taxon>Chrysomelidae</taxon>
        <taxon>Bruchinae</taxon>
        <taxon>Bruchini</taxon>
        <taxon>Acanthoscelides</taxon>
    </lineage>
</organism>
<dbReference type="SUPFAM" id="SSF57302">
    <property type="entry name" value="Snake toxin-like"/>
    <property type="match status" value="1"/>
</dbReference>
<gene>
    <name evidence="2" type="ORF">ACAOBT_LOCUS23644</name>
</gene>
<evidence type="ECO:0000256" key="1">
    <source>
        <dbReference type="SAM" id="SignalP"/>
    </source>
</evidence>
<dbReference type="OrthoDB" id="10392077at2759"/>
<comment type="caution">
    <text evidence="2">The sequence shown here is derived from an EMBL/GenBank/DDBJ whole genome shotgun (WGS) entry which is preliminary data.</text>
</comment>
<keyword evidence="3" id="KW-1185">Reference proteome</keyword>
<dbReference type="InterPro" id="IPR045860">
    <property type="entry name" value="Snake_toxin-like_sf"/>
</dbReference>
<accession>A0A9P0LQ09</accession>
<feature type="chain" id="PRO_5040222249" evidence="1">
    <location>
        <begin position="25"/>
        <end position="133"/>
    </location>
</feature>
<name>A0A9P0LQ09_ACAOB</name>
<dbReference type="Proteomes" id="UP001152888">
    <property type="component" value="Unassembled WGS sequence"/>
</dbReference>
<dbReference type="EMBL" id="CAKOFQ010007281">
    <property type="protein sequence ID" value="CAH1997261.1"/>
    <property type="molecule type" value="Genomic_DNA"/>
</dbReference>
<sequence>MKYVSISLLLAAVVVFSCILTAQALECYSCSAPLNQNSTCVVGNLTDALLHKCDNGTNACMVYDTGNSIVRQCAPRNQTCTQYNATSHMVRHCRTCSTDKCNGGTLNGAYINTASYSVPLVALAFSAVISKLY</sequence>
<evidence type="ECO:0000313" key="2">
    <source>
        <dbReference type="EMBL" id="CAH1997261.1"/>
    </source>
</evidence>
<proteinExistence type="predicted"/>